<dbReference type="OrthoDB" id="4034597at2759"/>
<feature type="compositionally biased region" description="Low complexity" evidence="6">
    <location>
        <begin position="287"/>
        <end position="309"/>
    </location>
</feature>
<reference evidence="8 9" key="1">
    <citation type="submission" date="2018-04" db="EMBL/GenBank/DDBJ databases">
        <title>The genome of golden apple snail Pomacea canaliculata provides insight into stress tolerance and invasive adaptation.</title>
        <authorList>
            <person name="Liu C."/>
            <person name="Liu B."/>
            <person name="Ren Y."/>
            <person name="Zhang Y."/>
            <person name="Wang H."/>
            <person name="Li S."/>
            <person name="Jiang F."/>
            <person name="Yin L."/>
            <person name="Zhang G."/>
            <person name="Qian W."/>
            <person name="Fan W."/>
        </authorList>
    </citation>
    <scope>NUCLEOTIDE SEQUENCE [LARGE SCALE GENOMIC DNA]</scope>
    <source>
        <strain evidence="8">SZHN2017</strain>
        <tissue evidence="8">Muscle</tissue>
    </source>
</reference>
<evidence type="ECO:0000256" key="4">
    <source>
        <dbReference type="ARBA" id="ARBA00022833"/>
    </source>
</evidence>
<name>A0A2T7PCL3_POMCA</name>
<evidence type="ECO:0000256" key="3">
    <source>
        <dbReference type="ARBA" id="ARBA00022771"/>
    </source>
</evidence>
<organism evidence="8 9">
    <name type="scientific">Pomacea canaliculata</name>
    <name type="common">Golden apple snail</name>
    <dbReference type="NCBI Taxonomy" id="400727"/>
    <lineage>
        <taxon>Eukaryota</taxon>
        <taxon>Metazoa</taxon>
        <taxon>Spiralia</taxon>
        <taxon>Lophotrochozoa</taxon>
        <taxon>Mollusca</taxon>
        <taxon>Gastropoda</taxon>
        <taxon>Caenogastropoda</taxon>
        <taxon>Architaenioglossa</taxon>
        <taxon>Ampullarioidea</taxon>
        <taxon>Ampullariidae</taxon>
        <taxon>Pomacea</taxon>
    </lineage>
</organism>
<evidence type="ECO:0000313" key="8">
    <source>
        <dbReference type="EMBL" id="PVD31155.1"/>
    </source>
</evidence>
<dbReference type="AlphaFoldDB" id="A0A2T7PCL3"/>
<dbReference type="GO" id="GO:0051726">
    <property type="term" value="P:regulation of cell cycle"/>
    <property type="evidence" value="ECO:0007669"/>
    <property type="project" value="TreeGrafter"/>
</dbReference>
<sequence>MPAHIYSMSDDVVEDSFGDGLGGEERDDVCVDAPCELHREQTRLDSFRHWPVWAHADPRDLAKHGFFYLNVDDQVQCVFCGLCVGGWKEHQDVYFVHWFRARHFCPLIKGEHVNNIPIDNEYTTARGEDLHVTKTGTTQPRDTFHLDRTATTLISPDIHRHPENSGYRCPANEVPHRASVSRVWSDIVKTAHCPSMAAFQARLNTFTRWPLLRPTPRELARAGLYHSPSDDQSVDSVKCFWCGERLHRWRPSDDALVEHARLSPHCRFVRRVLGDRCHDDIVRAAHGTETTRQTGTERLTTESTPSSELSINRRKSWAADCLLQMGFPADVVIDLVSQYPLELNVNTLCSLVLQMTEGDENSSPSEVREPQLHPGTSQGPASTTQTPSSEKTTLRREERTPLAPSALPGVGVGRLTNDKVTCKVCAEAEVRVTFVPCGHLITCWQCSQKVSLCPICSAFIADRVVTYLS</sequence>
<dbReference type="InterPro" id="IPR001841">
    <property type="entry name" value="Znf_RING"/>
</dbReference>
<dbReference type="SUPFAM" id="SSF57924">
    <property type="entry name" value="Inhibitor of apoptosis (IAP) repeat"/>
    <property type="match status" value="2"/>
</dbReference>
<dbReference type="InterPro" id="IPR013083">
    <property type="entry name" value="Znf_RING/FYVE/PHD"/>
</dbReference>
<dbReference type="PROSITE" id="PS50089">
    <property type="entry name" value="ZF_RING_2"/>
    <property type="match status" value="1"/>
</dbReference>
<dbReference type="Proteomes" id="UP000245119">
    <property type="component" value="Linkage Group LG5"/>
</dbReference>
<dbReference type="SMART" id="SM00184">
    <property type="entry name" value="RING"/>
    <property type="match status" value="1"/>
</dbReference>
<keyword evidence="2" id="KW-0479">Metal-binding</keyword>
<evidence type="ECO:0000259" key="7">
    <source>
        <dbReference type="PROSITE" id="PS50089"/>
    </source>
</evidence>
<evidence type="ECO:0000256" key="2">
    <source>
        <dbReference type="ARBA" id="ARBA00022723"/>
    </source>
</evidence>
<dbReference type="GO" id="GO:0005737">
    <property type="term" value="C:cytoplasm"/>
    <property type="evidence" value="ECO:0007669"/>
    <property type="project" value="TreeGrafter"/>
</dbReference>
<dbReference type="InterPro" id="IPR050784">
    <property type="entry name" value="IAP"/>
</dbReference>
<evidence type="ECO:0000313" key="9">
    <source>
        <dbReference type="Proteomes" id="UP000245119"/>
    </source>
</evidence>
<keyword evidence="9" id="KW-1185">Reference proteome</keyword>
<keyword evidence="4" id="KW-0862">Zinc</keyword>
<dbReference type="GO" id="GO:0008270">
    <property type="term" value="F:zinc ion binding"/>
    <property type="evidence" value="ECO:0007669"/>
    <property type="project" value="UniProtKB-KW"/>
</dbReference>
<comment type="caution">
    <text evidence="8">The sequence shown here is derived from an EMBL/GenBank/DDBJ whole genome shotgun (WGS) entry which is preliminary data.</text>
</comment>
<evidence type="ECO:0000256" key="5">
    <source>
        <dbReference type="PROSITE-ProRule" id="PRU00175"/>
    </source>
</evidence>
<protein>
    <recommendedName>
        <fullName evidence="7">RING-type domain-containing protein</fullName>
    </recommendedName>
</protein>
<evidence type="ECO:0000256" key="1">
    <source>
        <dbReference type="ARBA" id="ARBA00006672"/>
    </source>
</evidence>
<feature type="region of interest" description="Disordered" evidence="6">
    <location>
        <begin position="286"/>
        <end position="309"/>
    </location>
</feature>
<dbReference type="CDD" id="cd00022">
    <property type="entry name" value="BIR"/>
    <property type="match status" value="2"/>
</dbReference>
<accession>A0A2T7PCL3</accession>
<feature type="compositionally biased region" description="Polar residues" evidence="6">
    <location>
        <begin position="374"/>
        <end position="391"/>
    </location>
</feature>
<dbReference type="SMART" id="SM00238">
    <property type="entry name" value="BIR"/>
    <property type="match status" value="2"/>
</dbReference>
<dbReference type="Pfam" id="PF13920">
    <property type="entry name" value="zf-C3HC4_3"/>
    <property type="match status" value="1"/>
</dbReference>
<gene>
    <name evidence="8" type="ORF">C0Q70_10433</name>
</gene>
<proteinExistence type="inferred from homology"/>
<dbReference type="PANTHER" id="PTHR10044:SF139">
    <property type="entry name" value="DEATH-ASSOCIATED INHIBITOR OF APOPTOSIS 2"/>
    <property type="match status" value="1"/>
</dbReference>
<feature type="region of interest" description="Disordered" evidence="6">
    <location>
        <begin position="359"/>
        <end position="409"/>
    </location>
</feature>
<dbReference type="PROSITE" id="PS50143">
    <property type="entry name" value="BIR_REPEAT_2"/>
    <property type="match status" value="2"/>
</dbReference>
<dbReference type="EMBL" id="PZQS01000005">
    <property type="protein sequence ID" value="PVD31155.1"/>
    <property type="molecule type" value="Genomic_DNA"/>
</dbReference>
<dbReference type="InterPro" id="IPR001370">
    <property type="entry name" value="BIR_rpt"/>
</dbReference>
<comment type="similarity">
    <text evidence="1">Belongs to the IAP family.</text>
</comment>
<dbReference type="Pfam" id="PF00653">
    <property type="entry name" value="BIR"/>
    <property type="match status" value="2"/>
</dbReference>
<dbReference type="FunFam" id="1.10.1170.10:FF:000002">
    <property type="entry name" value="Baculoviral IAP repeat containing 7"/>
    <property type="match status" value="1"/>
</dbReference>
<dbReference type="GO" id="GO:0005634">
    <property type="term" value="C:nucleus"/>
    <property type="evidence" value="ECO:0007669"/>
    <property type="project" value="TreeGrafter"/>
</dbReference>
<dbReference type="STRING" id="400727.A0A2T7PCL3"/>
<evidence type="ECO:0000256" key="6">
    <source>
        <dbReference type="SAM" id="MobiDB-lite"/>
    </source>
</evidence>
<dbReference type="Gene3D" id="3.30.40.10">
    <property type="entry name" value="Zinc/RING finger domain, C3HC4 (zinc finger)"/>
    <property type="match status" value="1"/>
</dbReference>
<dbReference type="Gene3D" id="1.10.1170.10">
    <property type="entry name" value="Inhibitor Of Apoptosis Protein (2mihbC-IAP-1), Chain A"/>
    <property type="match status" value="2"/>
</dbReference>
<keyword evidence="3 5" id="KW-0863">Zinc-finger</keyword>
<feature type="domain" description="RING-type" evidence="7">
    <location>
        <begin position="422"/>
        <end position="457"/>
    </location>
</feature>
<dbReference type="PANTHER" id="PTHR10044">
    <property type="entry name" value="INHIBITOR OF APOPTOSIS"/>
    <property type="match status" value="1"/>
</dbReference>